<dbReference type="EMBL" id="JAHMUF010000010">
    <property type="protein sequence ID" value="KAG7193675.1"/>
    <property type="molecule type" value="Genomic_DNA"/>
</dbReference>
<feature type="chain" id="PRO_5040132774" description="Nucleotide exchange factor SIL1" evidence="10">
    <location>
        <begin position="21"/>
        <end position="419"/>
    </location>
</feature>
<keyword evidence="4" id="KW-0813">Transport</keyword>
<evidence type="ECO:0000256" key="5">
    <source>
        <dbReference type="ARBA" id="ARBA00022729"/>
    </source>
</evidence>
<feature type="signal peptide" evidence="10">
    <location>
        <begin position="1"/>
        <end position="20"/>
    </location>
</feature>
<dbReference type="InterPro" id="IPR011989">
    <property type="entry name" value="ARM-like"/>
</dbReference>
<evidence type="ECO:0000256" key="9">
    <source>
        <dbReference type="SAM" id="Coils"/>
    </source>
</evidence>
<gene>
    <name evidence="11" type="primary">SIL1</name>
    <name evidence="11" type="ORF">KQ657_000362</name>
</gene>
<accession>A0A9P7V942</accession>
<organism evidence="11 12">
    <name type="scientific">Scheffersomyces spartinae</name>
    <dbReference type="NCBI Taxonomy" id="45513"/>
    <lineage>
        <taxon>Eukaryota</taxon>
        <taxon>Fungi</taxon>
        <taxon>Dikarya</taxon>
        <taxon>Ascomycota</taxon>
        <taxon>Saccharomycotina</taxon>
        <taxon>Pichiomycetes</taxon>
        <taxon>Debaryomycetaceae</taxon>
        <taxon>Scheffersomyces</taxon>
    </lineage>
</organism>
<comment type="caution">
    <text evidence="11">The sequence shown here is derived from an EMBL/GenBank/DDBJ whole genome shotgun (WGS) entry which is preliminary data.</text>
</comment>
<dbReference type="GO" id="GO:0015031">
    <property type="term" value="P:protein transport"/>
    <property type="evidence" value="ECO:0007669"/>
    <property type="project" value="UniProtKB-KW"/>
</dbReference>
<evidence type="ECO:0000256" key="4">
    <source>
        <dbReference type="ARBA" id="ARBA00022448"/>
    </source>
</evidence>
<keyword evidence="6" id="KW-0256">Endoplasmic reticulum</keyword>
<keyword evidence="12" id="KW-1185">Reference proteome</keyword>
<name>A0A9P7V942_9ASCO</name>
<evidence type="ECO:0000256" key="10">
    <source>
        <dbReference type="SAM" id="SignalP"/>
    </source>
</evidence>
<keyword evidence="8" id="KW-0811">Translocation</keyword>
<dbReference type="Proteomes" id="UP000790833">
    <property type="component" value="Unassembled WGS sequence"/>
</dbReference>
<evidence type="ECO:0000256" key="8">
    <source>
        <dbReference type="ARBA" id="ARBA00023010"/>
    </source>
</evidence>
<dbReference type="RefSeq" id="XP_043049223.1">
    <property type="nucleotide sequence ID" value="XM_043191211.1"/>
</dbReference>
<dbReference type="GeneID" id="66113736"/>
<dbReference type="Gene3D" id="1.25.10.10">
    <property type="entry name" value="Leucine-rich Repeat Variant"/>
    <property type="match status" value="1"/>
</dbReference>
<dbReference type="InterPro" id="IPR031884">
    <property type="entry name" value="Sil1_fungi"/>
</dbReference>
<evidence type="ECO:0000256" key="6">
    <source>
        <dbReference type="ARBA" id="ARBA00022824"/>
    </source>
</evidence>
<sequence>MKWSYLLCSILLGGYLVASAASVAQTICNPQDPSDCYSKIFVPSHEFQVIRPGQELPLGLHIRMNLDTGLKEAKFDDSPNEGEVAVVEADGEELIIPEDSLIADLDDEEERYAQEDAEVNHLKQQANQNKAIGVDIQGILNFKGKNTYNALITSLNSVEESSHDVEIGEELMANNQLVNKLNEIVANNQYDYELIERIYRIFASSLRNNPNALEKFLERPQYVAYVNSLFDSLSEGQPDVIQKRILGIVQALLGSDKFRHEYFQGNGLNRLIRAYNYLGSQAKARVVNIFEDLDLITNVSNVAGNINSNGLEGNNKKRSQVFSIDMMASGYLQKRLMSGDLSFELFKELFQNLNDLHNANKELLPSPEFLQWLTGELDRRSNLKERDEESLEFDREMLKARHLIYGNPKALRKAYADEL</sequence>
<dbReference type="AlphaFoldDB" id="A0A9P7V942"/>
<proteinExistence type="inferred from homology"/>
<dbReference type="OrthoDB" id="448649at2759"/>
<evidence type="ECO:0000256" key="1">
    <source>
        <dbReference type="ARBA" id="ARBA00010588"/>
    </source>
</evidence>
<keyword evidence="9" id="KW-0175">Coiled coil</keyword>
<protein>
    <recommendedName>
        <fullName evidence="3">Nucleotide exchange factor SIL1</fullName>
    </recommendedName>
</protein>
<evidence type="ECO:0000313" key="11">
    <source>
        <dbReference type="EMBL" id="KAG7193675.1"/>
    </source>
</evidence>
<evidence type="ECO:0000256" key="2">
    <source>
        <dbReference type="ARBA" id="ARBA00011799"/>
    </source>
</evidence>
<comment type="subunit">
    <text evidence="2">Interacts with KAR2.</text>
</comment>
<reference evidence="11" key="1">
    <citation type="submission" date="2021-03" db="EMBL/GenBank/DDBJ databases">
        <authorList>
            <person name="Palmer J.M."/>
        </authorList>
    </citation>
    <scope>NUCLEOTIDE SEQUENCE</scope>
    <source>
        <strain evidence="11">ARV_011</strain>
    </source>
</reference>
<comment type="similarity">
    <text evidence="1">Belongs to the SIL1 family.</text>
</comment>
<keyword evidence="5 10" id="KW-0732">Signal</keyword>
<keyword evidence="7" id="KW-0653">Protein transport</keyword>
<feature type="coiled-coil region" evidence="9">
    <location>
        <begin position="98"/>
        <end position="125"/>
    </location>
</feature>
<dbReference type="GO" id="GO:0005783">
    <property type="term" value="C:endoplasmic reticulum"/>
    <property type="evidence" value="ECO:0007669"/>
    <property type="project" value="InterPro"/>
</dbReference>
<evidence type="ECO:0000313" key="12">
    <source>
        <dbReference type="Proteomes" id="UP000790833"/>
    </source>
</evidence>
<dbReference type="GO" id="GO:0000774">
    <property type="term" value="F:adenyl-nucleotide exchange factor activity"/>
    <property type="evidence" value="ECO:0007669"/>
    <property type="project" value="InterPro"/>
</dbReference>
<evidence type="ECO:0000256" key="3">
    <source>
        <dbReference type="ARBA" id="ARBA00015352"/>
    </source>
</evidence>
<dbReference type="Pfam" id="PF16782">
    <property type="entry name" value="SIL1"/>
    <property type="match status" value="1"/>
</dbReference>
<evidence type="ECO:0000256" key="7">
    <source>
        <dbReference type="ARBA" id="ARBA00022927"/>
    </source>
</evidence>